<dbReference type="InParanoid" id="B9TKJ6"/>
<accession>B9TKJ6</accession>
<organism evidence="1 2">
    <name type="scientific">Ricinus communis</name>
    <name type="common">Castor bean</name>
    <dbReference type="NCBI Taxonomy" id="3988"/>
    <lineage>
        <taxon>Eukaryota</taxon>
        <taxon>Viridiplantae</taxon>
        <taxon>Streptophyta</taxon>
        <taxon>Embryophyta</taxon>
        <taxon>Tracheophyta</taxon>
        <taxon>Spermatophyta</taxon>
        <taxon>Magnoliopsida</taxon>
        <taxon>eudicotyledons</taxon>
        <taxon>Gunneridae</taxon>
        <taxon>Pentapetalae</taxon>
        <taxon>rosids</taxon>
        <taxon>fabids</taxon>
        <taxon>Malpighiales</taxon>
        <taxon>Euphorbiaceae</taxon>
        <taxon>Acalyphoideae</taxon>
        <taxon>Acalypheae</taxon>
        <taxon>Ricinus</taxon>
    </lineage>
</organism>
<gene>
    <name evidence="1" type="ORF">RCOM_1961650</name>
</gene>
<name>B9TKJ6_RICCO</name>
<evidence type="ECO:0000313" key="2">
    <source>
        <dbReference type="Proteomes" id="UP000008311"/>
    </source>
</evidence>
<feature type="non-terminal residue" evidence="1">
    <location>
        <position position="62"/>
    </location>
</feature>
<dbReference type="Proteomes" id="UP000008311">
    <property type="component" value="Unassembled WGS sequence"/>
</dbReference>
<reference evidence="2" key="1">
    <citation type="journal article" date="2010" name="Nat. Biotechnol.">
        <title>Draft genome sequence of the oilseed species Ricinus communis.</title>
        <authorList>
            <person name="Chan A.P."/>
            <person name="Crabtree J."/>
            <person name="Zhao Q."/>
            <person name="Lorenzi H."/>
            <person name="Orvis J."/>
            <person name="Puiu D."/>
            <person name="Melake-Berhan A."/>
            <person name="Jones K.M."/>
            <person name="Redman J."/>
            <person name="Chen G."/>
            <person name="Cahoon E.B."/>
            <person name="Gedil M."/>
            <person name="Stanke M."/>
            <person name="Haas B.J."/>
            <person name="Wortman J.R."/>
            <person name="Fraser-Liggett C.M."/>
            <person name="Ravel J."/>
            <person name="Rabinowicz P.D."/>
        </authorList>
    </citation>
    <scope>NUCLEOTIDE SEQUENCE [LARGE SCALE GENOMIC DNA]</scope>
    <source>
        <strain evidence="2">cv. Hale</strain>
    </source>
</reference>
<evidence type="ECO:0000313" key="1">
    <source>
        <dbReference type="EMBL" id="EEF23617.1"/>
    </source>
</evidence>
<protein>
    <submittedName>
        <fullName evidence="1">Uncharacterized protein</fullName>
    </submittedName>
</protein>
<sequence length="62" mass="7141">MVVDRDRVQLRALIDGLQHFGRQACHARLHRRNFIGMRQRPALPGRDALQKVGDLRALGLDR</sequence>
<proteinExistence type="predicted"/>
<dbReference type="AlphaFoldDB" id="B9TKJ6"/>
<keyword evidence="2" id="KW-1185">Reference proteome</keyword>
<dbReference type="EMBL" id="EQ985389">
    <property type="protein sequence ID" value="EEF23617.1"/>
    <property type="molecule type" value="Genomic_DNA"/>
</dbReference>